<evidence type="ECO:0000259" key="5">
    <source>
        <dbReference type="PROSITE" id="PS50931"/>
    </source>
</evidence>
<dbReference type="Gene3D" id="1.10.10.10">
    <property type="entry name" value="Winged helix-like DNA-binding domain superfamily/Winged helix DNA-binding domain"/>
    <property type="match status" value="1"/>
</dbReference>
<evidence type="ECO:0000313" key="6">
    <source>
        <dbReference type="EMBL" id="MEZ0473093.1"/>
    </source>
</evidence>
<name>A0ABV4HKK9_9GAMM</name>
<keyword evidence="4" id="KW-0804">Transcription</keyword>
<dbReference type="PANTHER" id="PTHR30419:SF8">
    <property type="entry name" value="NITROGEN ASSIMILATION TRANSCRIPTIONAL ACTIVATOR-RELATED"/>
    <property type="match status" value="1"/>
</dbReference>
<accession>A0ABV4HKK9</accession>
<organism evidence="6 7">
    <name type="scientific">Luteimonas salinilitoris</name>
    <dbReference type="NCBI Taxonomy" id="3237697"/>
    <lineage>
        <taxon>Bacteria</taxon>
        <taxon>Pseudomonadati</taxon>
        <taxon>Pseudomonadota</taxon>
        <taxon>Gammaproteobacteria</taxon>
        <taxon>Lysobacterales</taxon>
        <taxon>Lysobacteraceae</taxon>
        <taxon>Luteimonas</taxon>
    </lineage>
</organism>
<gene>
    <name evidence="6" type="ORF">AB6713_00445</name>
</gene>
<keyword evidence="7" id="KW-1185">Reference proteome</keyword>
<dbReference type="PROSITE" id="PS50931">
    <property type="entry name" value="HTH_LYSR"/>
    <property type="match status" value="1"/>
</dbReference>
<dbReference type="Proteomes" id="UP001566331">
    <property type="component" value="Unassembled WGS sequence"/>
</dbReference>
<dbReference type="PRINTS" id="PR00039">
    <property type="entry name" value="HTHLYSR"/>
</dbReference>
<dbReference type="InterPro" id="IPR005119">
    <property type="entry name" value="LysR_subst-bd"/>
</dbReference>
<feature type="domain" description="HTH lysR-type" evidence="5">
    <location>
        <begin position="13"/>
        <end position="70"/>
    </location>
</feature>
<keyword evidence="3" id="KW-0238">DNA-binding</keyword>
<dbReference type="SUPFAM" id="SSF53850">
    <property type="entry name" value="Periplasmic binding protein-like II"/>
    <property type="match status" value="1"/>
</dbReference>
<dbReference type="Pfam" id="PF03466">
    <property type="entry name" value="LysR_substrate"/>
    <property type="match status" value="1"/>
</dbReference>
<comment type="similarity">
    <text evidence="1">Belongs to the LysR transcriptional regulatory family.</text>
</comment>
<evidence type="ECO:0000256" key="4">
    <source>
        <dbReference type="ARBA" id="ARBA00023163"/>
    </source>
</evidence>
<proteinExistence type="inferred from homology"/>
<dbReference type="PANTHER" id="PTHR30419">
    <property type="entry name" value="HTH-TYPE TRANSCRIPTIONAL REGULATOR YBHD"/>
    <property type="match status" value="1"/>
</dbReference>
<evidence type="ECO:0000256" key="2">
    <source>
        <dbReference type="ARBA" id="ARBA00023015"/>
    </source>
</evidence>
<dbReference type="EMBL" id="JBFWIC010000001">
    <property type="protein sequence ID" value="MEZ0473093.1"/>
    <property type="molecule type" value="Genomic_DNA"/>
</dbReference>
<dbReference type="Pfam" id="PF00126">
    <property type="entry name" value="HTH_1"/>
    <property type="match status" value="1"/>
</dbReference>
<dbReference type="InterPro" id="IPR036390">
    <property type="entry name" value="WH_DNA-bd_sf"/>
</dbReference>
<dbReference type="InterPro" id="IPR050950">
    <property type="entry name" value="HTH-type_LysR_regulators"/>
</dbReference>
<keyword evidence="2" id="KW-0805">Transcription regulation</keyword>
<evidence type="ECO:0000256" key="1">
    <source>
        <dbReference type="ARBA" id="ARBA00009437"/>
    </source>
</evidence>
<comment type="caution">
    <text evidence="6">The sequence shown here is derived from an EMBL/GenBank/DDBJ whole genome shotgun (WGS) entry which is preliminary data.</text>
</comment>
<evidence type="ECO:0000313" key="7">
    <source>
        <dbReference type="Proteomes" id="UP001566331"/>
    </source>
</evidence>
<sequence>MLHGTPWFVRARLKARQLMLLIAIDEEGNIHRAAETLNMSQPAASKLLKDLEDMIGVQLFERLPRGMRPTWYGETMIRHARIALSSLGQAGAEIEALREGYSGSVGVGAIAGPAMTLLPTALARLAETHPLLRVSLLVDGSDVLLERLAHNRLDILVARLFARHDKRNLHYEALAEEQICAIARPDHPLLALRTPSLAELADAGWILPPAGSVLRHRFELMFQSAGLQAPRRIIETSALVVLPKVLQQSDYMAVVPVDVARYYADHDMVAIVPVQLSCKMDAFGLITRTDWLLSPGARIVLQALKDTAASVYGVRLSPAGSQPPDAESNAATPVM</sequence>
<protein>
    <submittedName>
        <fullName evidence="6">LysR family transcriptional regulator</fullName>
    </submittedName>
</protein>
<dbReference type="RefSeq" id="WP_370563220.1">
    <property type="nucleotide sequence ID" value="NZ_JBFWIB010000003.1"/>
</dbReference>
<dbReference type="SUPFAM" id="SSF46785">
    <property type="entry name" value="Winged helix' DNA-binding domain"/>
    <property type="match status" value="1"/>
</dbReference>
<dbReference type="Gene3D" id="3.40.190.10">
    <property type="entry name" value="Periplasmic binding protein-like II"/>
    <property type="match status" value="2"/>
</dbReference>
<reference evidence="6 7" key="1">
    <citation type="submission" date="2024-07" db="EMBL/GenBank/DDBJ databases">
        <title>Luteimonas salilacus sp. nov., isolated from the shore soil of Salt Lake in Tibet of China.</title>
        <authorList>
            <person name="Zhang X."/>
            <person name="Li A."/>
        </authorList>
    </citation>
    <scope>NUCLEOTIDE SEQUENCE [LARGE SCALE GENOMIC DNA]</scope>
    <source>
        <strain evidence="6 7">B3-2-R+30</strain>
    </source>
</reference>
<evidence type="ECO:0000256" key="3">
    <source>
        <dbReference type="ARBA" id="ARBA00023125"/>
    </source>
</evidence>
<dbReference type="InterPro" id="IPR000847">
    <property type="entry name" value="LysR_HTH_N"/>
</dbReference>
<dbReference type="InterPro" id="IPR036388">
    <property type="entry name" value="WH-like_DNA-bd_sf"/>
</dbReference>